<comment type="caution">
    <text evidence="1">The sequence shown here is derived from an EMBL/GenBank/DDBJ whole genome shotgun (WGS) entry which is preliminary data.</text>
</comment>
<reference evidence="2" key="1">
    <citation type="submission" date="2017-01" db="EMBL/GenBank/DDBJ databases">
        <authorList>
            <person name="Wang Y."/>
            <person name="White M."/>
            <person name="Kvist S."/>
            <person name="Moncalvo J.-M."/>
        </authorList>
    </citation>
    <scope>NUCLEOTIDE SEQUENCE [LARGE SCALE GENOMIC DNA]</scope>
    <source>
        <strain evidence="2">ID-206-W2</strain>
    </source>
</reference>
<gene>
    <name evidence="1" type="ORF">AYI69_g6385</name>
</gene>
<name>A0A1R1XZB2_9FUNG</name>
<dbReference type="AlphaFoldDB" id="A0A1R1XZB2"/>
<keyword evidence="2" id="KW-1185">Reference proteome</keyword>
<organism evidence="1 2">
    <name type="scientific">Smittium culicis</name>
    <dbReference type="NCBI Taxonomy" id="133412"/>
    <lineage>
        <taxon>Eukaryota</taxon>
        <taxon>Fungi</taxon>
        <taxon>Fungi incertae sedis</taxon>
        <taxon>Zoopagomycota</taxon>
        <taxon>Kickxellomycotina</taxon>
        <taxon>Harpellomycetes</taxon>
        <taxon>Harpellales</taxon>
        <taxon>Legeriomycetaceae</taxon>
        <taxon>Smittium</taxon>
    </lineage>
</organism>
<dbReference type="Proteomes" id="UP000187429">
    <property type="component" value="Unassembled WGS sequence"/>
</dbReference>
<dbReference type="EMBL" id="LSSM01002862">
    <property type="protein sequence ID" value="OMJ20031.1"/>
    <property type="molecule type" value="Genomic_DNA"/>
</dbReference>
<proteinExistence type="predicted"/>
<sequence>MAISKDGYQPINGRIGLEELEDGRLGWSKQSAFVQQFSAGCFHCLKHNAHKEVPTPFFYFLEVLRPIHNALKTTVS</sequence>
<evidence type="ECO:0000313" key="2">
    <source>
        <dbReference type="Proteomes" id="UP000187429"/>
    </source>
</evidence>
<protein>
    <submittedName>
        <fullName evidence="1">Uncharacterized protein</fullName>
    </submittedName>
</protein>
<accession>A0A1R1XZB2</accession>
<evidence type="ECO:0000313" key="1">
    <source>
        <dbReference type="EMBL" id="OMJ20031.1"/>
    </source>
</evidence>